<dbReference type="SUPFAM" id="SSF52833">
    <property type="entry name" value="Thioredoxin-like"/>
    <property type="match status" value="2"/>
</dbReference>
<dbReference type="InterPro" id="IPR036249">
    <property type="entry name" value="Thioredoxin-like_sf"/>
</dbReference>
<sequence>MGDAHNGKHEAFSVTVEGADTLAGAPFNSERLQAAISAQRVVVFGRSTCPFCIEVTRTLMEMGVPFVYHRLDQLDNGTEVLEELKRSTGQRTVPFVYINGRLAGGCDATKALIASGEFDKLVGSTGSADEKTALMADGVPRVRLAGVDRDAPHVIGALFEFPNTVDGRVIRLVGVQVFVIALLLAVFSYKKEQSWHWVAVGLLVDFCLRFYAGAGISPLGSVAMMSAAAIDLVLPRLGIKTAPVWGAGPPKQFAVLVGIVFSSIIVVLQFCHAWQAAAVVASILCFFAGLEGFLNFCAGCWFFGLAIKAGVLPDTAYMVHINTLPETKYAWEEWTKRIHPPAPQEYEEHFVLELRPGSKPTRIDLRYKTGKTSDVERESFDYIKHSKIAFFSAVIGPAAIAALFRFGTLVPTMGTPPNLWKILTLLSLVWAAFFTVPYILKCLLYPGKIRQEWQHFAMNNAFSVPWMTLVVYAFLAIPYSLTLAKVLFWAGAGLMMLFAVIIVGNWLSTMRHEGTVNGAFQMAPIGCFITAVVGPLIDPKYTEVCYLWFGLALIMWLTLFVIIFQRTVLGHNADPRSRMFTVIWIGAPAVAAIAWTVLQAGGYALRVAPAGATRDALNLLMMNQLLQAGMDGTAQTLFYIACSLGLVLIWMAWRRFLWADKFFMQMWATGFPTAALAWAGILYDMTINTALSKVLAVCLISLACIVCCVLCLRTVAGILRLKVFIPEHKWGPMSQLPLAQEALRTLLAQLNDTSLALAANHNNSRLAARLSEQWRSFITINDFYIHIKDTICFPQISAFFPGHHATAMAQNREMLRLEADVAALVAGLAGASAPKAAAQGGADSTADIDSFAGATLADKLAAALAEHKLLVVGRSTCPFCIEISRTLSGMGLAFPYLLVDKMSSGPALLEELKRSTGQRTVPFVYINGRLAGGCDATKALIASGEFDKLLGGSALSNGGKGADFGALQAAIARLATVACASYDYVEDHIRPVVRRYIPGPIQKKIMNDCFDARPAEEWFQVLPLVVQHLPMMEQRATYVRAFIWAMPERCQQFGVMLALGLDPVTWYRLKHLVPDIIPRGEAGWKRF</sequence>
<evidence type="ECO:0000256" key="3">
    <source>
        <dbReference type="ARBA" id="ARBA00022989"/>
    </source>
</evidence>
<feature type="transmembrane region" description="Helical" evidence="7">
    <location>
        <begin position="253"/>
        <end position="270"/>
    </location>
</feature>
<dbReference type="PROSITE" id="PS51354">
    <property type="entry name" value="GLUTAREDOXIN_2"/>
    <property type="match status" value="2"/>
</dbReference>
<evidence type="ECO:0000256" key="5">
    <source>
        <dbReference type="ARBA" id="ARBA00023157"/>
    </source>
</evidence>
<evidence type="ECO:0000259" key="9">
    <source>
        <dbReference type="Pfam" id="PF14340"/>
    </source>
</evidence>
<feature type="transmembrane region" description="Helical" evidence="7">
    <location>
        <begin position="519"/>
        <end position="537"/>
    </location>
</feature>
<evidence type="ECO:0000313" key="10">
    <source>
        <dbReference type="EMBL" id="KAI3437558.1"/>
    </source>
</evidence>
<evidence type="ECO:0000256" key="2">
    <source>
        <dbReference type="ARBA" id="ARBA00022692"/>
    </source>
</evidence>
<evidence type="ECO:0000259" key="8">
    <source>
        <dbReference type="Pfam" id="PF00462"/>
    </source>
</evidence>
<feature type="transmembrane region" description="Helical" evidence="7">
    <location>
        <begin position="461"/>
        <end position="481"/>
    </location>
</feature>
<dbReference type="Pfam" id="PF00462">
    <property type="entry name" value="Glutaredoxin"/>
    <property type="match status" value="2"/>
</dbReference>
<feature type="transmembrane region" description="Helical" evidence="7">
    <location>
        <begin position="388"/>
        <end position="407"/>
    </location>
</feature>
<proteinExistence type="predicted"/>
<comment type="subcellular location">
    <subcellularLocation>
        <location evidence="1">Membrane</location>
        <topology evidence="1">Multi-pass membrane protein</topology>
    </subcellularLocation>
</comment>
<evidence type="ECO:0000256" key="6">
    <source>
        <dbReference type="ARBA" id="ARBA00023284"/>
    </source>
</evidence>
<evidence type="ECO:0000256" key="7">
    <source>
        <dbReference type="SAM" id="Phobius"/>
    </source>
</evidence>
<name>A0A9D4Z0R6_CHLVU</name>
<feature type="domain" description="Glutaredoxin" evidence="8">
    <location>
        <begin position="41"/>
        <end position="102"/>
    </location>
</feature>
<dbReference type="Pfam" id="PF14340">
    <property type="entry name" value="DUF4395"/>
    <property type="match status" value="1"/>
</dbReference>
<dbReference type="InterPro" id="IPR011767">
    <property type="entry name" value="GLR_AS"/>
</dbReference>
<feature type="transmembrane region" description="Helical" evidence="7">
    <location>
        <begin position="625"/>
        <end position="650"/>
    </location>
</feature>
<feature type="transmembrane region" description="Helical" evidence="7">
    <location>
        <begin position="419"/>
        <end position="440"/>
    </location>
</feature>
<dbReference type="EMBL" id="SIDB01000001">
    <property type="protein sequence ID" value="KAI3437558.1"/>
    <property type="molecule type" value="Genomic_DNA"/>
</dbReference>
<accession>A0A9D4Z0R6</accession>
<feature type="transmembrane region" description="Helical" evidence="7">
    <location>
        <begin position="694"/>
        <end position="712"/>
    </location>
</feature>
<feature type="transmembrane region" description="Helical" evidence="7">
    <location>
        <begin position="487"/>
        <end position="507"/>
    </location>
</feature>
<keyword evidence="3 7" id="KW-1133">Transmembrane helix</keyword>
<dbReference type="PANTHER" id="PTHR45694:SF18">
    <property type="entry name" value="GLUTAREDOXIN-1-RELATED"/>
    <property type="match status" value="1"/>
</dbReference>
<dbReference type="GO" id="GO:0016020">
    <property type="term" value="C:membrane"/>
    <property type="evidence" value="ECO:0007669"/>
    <property type="project" value="UniProtKB-SubCell"/>
</dbReference>
<dbReference type="PANTHER" id="PTHR45694">
    <property type="entry name" value="GLUTAREDOXIN 2"/>
    <property type="match status" value="1"/>
</dbReference>
<dbReference type="Gene3D" id="3.40.30.10">
    <property type="entry name" value="Glutaredoxin"/>
    <property type="match status" value="2"/>
</dbReference>
<dbReference type="InterPro" id="IPR002109">
    <property type="entry name" value="Glutaredoxin"/>
</dbReference>
<keyword evidence="4 7" id="KW-0472">Membrane</keyword>
<keyword evidence="6" id="KW-0676">Redox-active center</keyword>
<dbReference type="CDD" id="cd03419">
    <property type="entry name" value="GRX_GRXh_1_2_like"/>
    <property type="match status" value="1"/>
</dbReference>
<feature type="domain" description="Glutaredoxin" evidence="8">
    <location>
        <begin position="871"/>
        <end position="930"/>
    </location>
</feature>
<dbReference type="Proteomes" id="UP001055712">
    <property type="component" value="Unassembled WGS sequence"/>
</dbReference>
<keyword evidence="11" id="KW-1185">Reference proteome</keyword>
<dbReference type="GO" id="GO:0015038">
    <property type="term" value="F:glutathione disulfide oxidoreductase activity"/>
    <property type="evidence" value="ECO:0007669"/>
    <property type="project" value="TreeGrafter"/>
</dbReference>
<reference evidence="10" key="2">
    <citation type="submission" date="2020-11" db="EMBL/GenBank/DDBJ databases">
        <authorList>
            <person name="Cecchin M."/>
            <person name="Marcolungo L."/>
            <person name="Rossato M."/>
            <person name="Girolomoni L."/>
            <person name="Cosentino E."/>
            <person name="Cuine S."/>
            <person name="Li-Beisson Y."/>
            <person name="Delledonne M."/>
            <person name="Ballottari M."/>
        </authorList>
    </citation>
    <scope>NUCLEOTIDE SEQUENCE</scope>
    <source>
        <strain evidence="10">211/11P</strain>
        <tissue evidence="10">Whole cell</tissue>
    </source>
</reference>
<dbReference type="InterPro" id="IPR014025">
    <property type="entry name" value="Glutaredoxin_subgr"/>
</dbReference>
<keyword evidence="2 7" id="KW-0812">Transmembrane</keyword>
<protein>
    <submittedName>
        <fullName evidence="10">Uncharacterized protein</fullName>
    </submittedName>
</protein>
<dbReference type="GO" id="GO:0034599">
    <property type="term" value="P:cellular response to oxidative stress"/>
    <property type="evidence" value="ECO:0007669"/>
    <property type="project" value="TreeGrafter"/>
</dbReference>
<keyword evidence="5" id="KW-1015">Disulfide bond</keyword>
<dbReference type="InterPro" id="IPR025508">
    <property type="entry name" value="DUF4395"/>
</dbReference>
<dbReference type="PROSITE" id="PS00195">
    <property type="entry name" value="GLUTAREDOXIN_1"/>
    <property type="match status" value="1"/>
</dbReference>
<evidence type="ECO:0000256" key="1">
    <source>
        <dbReference type="ARBA" id="ARBA00004141"/>
    </source>
</evidence>
<feature type="transmembrane region" description="Helical" evidence="7">
    <location>
        <begin position="549"/>
        <end position="569"/>
    </location>
</feature>
<evidence type="ECO:0000256" key="4">
    <source>
        <dbReference type="ARBA" id="ARBA00023136"/>
    </source>
</evidence>
<dbReference type="AlphaFoldDB" id="A0A9D4Z0R6"/>
<comment type="caution">
    <text evidence="10">The sequence shown here is derived from an EMBL/GenBank/DDBJ whole genome shotgun (WGS) entry which is preliminary data.</text>
</comment>
<dbReference type="InterPro" id="IPR004695">
    <property type="entry name" value="SLAC1/Mae1/Ssu1/TehA"/>
</dbReference>
<feature type="transmembrane region" description="Helical" evidence="7">
    <location>
        <begin position="209"/>
        <end position="233"/>
    </location>
</feature>
<dbReference type="OrthoDB" id="510272at2759"/>
<organism evidence="10 11">
    <name type="scientific">Chlorella vulgaris</name>
    <name type="common">Green alga</name>
    <dbReference type="NCBI Taxonomy" id="3077"/>
    <lineage>
        <taxon>Eukaryota</taxon>
        <taxon>Viridiplantae</taxon>
        <taxon>Chlorophyta</taxon>
        <taxon>core chlorophytes</taxon>
        <taxon>Trebouxiophyceae</taxon>
        <taxon>Chlorellales</taxon>
        <taxon>Chlorellaceae</taxon>
        <taxon>Chlorella clade</taxon>
        <taxon>Chlorella</taxon>
    </lineage>
</organism>
<gene>
    <name evidence="10" type="ORF">D9Q98_000011</name>
</gene>
<feature type="transmembrane region" description="Helical" evidence="7">
    <location>
        <begin position="581"/>
        <end position="605"/>
    </location>
</feature>
<dbReference type="Pfam" id="PF03595">
    <property type="entry name" value="SLAC1"/>
    <property type="match status" value="1"/>
</dbReference>
<dbReference type="GO" id="GO:0005737">
    <property type="term" value="C:cytoplasm"/>
    <property type="evidence" value="ECO:0007669"/>
    <property type="project" value="TreeGrafter"/>
</dbReference>
<dbReference type="Gene3D" id="1.50.10.150">
    <property type="entry name" value="Voltage-dependent anion channel"/>
    <property type="match status" value="1"/>
</dbReference>
<feature type="transmembrane region" description="Helical" evidence="7">
    <location>
        <begin position="276"/>
        <end position="303"/>
    </location>
</feature>
<dbReference type="PRINTS" id="PR00160">
    <property type="entry name" value="GLUTAREDOXIN"/>
</dbReference>
<reference evidence="10" key="1">
    <citation type="journal article" date="2019" name="Plant J.">
        <title>Chlorella vulgaris genome assembly and annotation reveals the molecular basis for metabolic acclimation to high light conditions.</title>
        <authorList>
            <person name="Cecchin M."/>
            <person name="Marcolungo L."/>
            <person name="Rossato M."/>
            <person name="Girolomoni L."/>
            <person name="Cosentino E."/>
            <person name="Cuine S."/>
            <person name="Li-Beisson Y."/>
            <person name="Delledonne M."/>
            <person name="Ballottari M."/>
        </authorList>
    </citation>
    <scope>NUCLEOTIDE SEQUENCE</scope>
    <source>
        <strain evidence="10">211/11P</strain>
    </source>
</reference>
<feature type="domain" description="DUF4395" evidence="9">
    <location>
        <begin position="165"/>
        <end position="306"/>
    </location>
</feature>
<feature type="transmembrane region" description="Helical" evidence="7">
    <location>
        <begin position="662"/>
        <end position="682"/>
    </location>
</feature>
<evidence type="ECO:0000313" key="11">
    <source>
        <dbReference type="Proteomes" id="UP001055712"/>
    </source>
</evidence>
<dbReference type="GO" id="GO:0055085">
    <property type="term" value="P:transmembrane transport"/>
    <property type="evidence" value="ECO:0007669"/>
    <property type="project" value="InterPro"/>
</dbReference>
<feature type="transmembrane region" description="Helical" evidence="7">
    <location>
        <begin position="169"/>
        <end position="189"/>
    </location>
</feature>
<dbReference type="InterPro" id="IPR038665">
    <property type="entry name" value="Voltage-dep_anion_channel_sf"/>
</dbReference>